<evidence type="ECO:0000256" key="1">
    <source>
        <dbReference type="ARBA" id="ARBA00004604"/>
    </source>
</evidence>
<feature type="domain" description="DEAD-box RNA helicase Q" evidence="16">
    <location>
        <begin position="67"/>
        <end position="95"/>
    </location>
</feature>
<proteinExistence type="inferred from homology"/>
<comment type="caution">
    <text evidence="17">The sequence shown here is derived from an EMBL/GenBank/DDBJ whole genome shotgun (WGS) entry which is preliminary data.</text>
</comment>
<dbReference type="InterPro" id="IPR011545">
    <property type="entry name" value="DEAD/DEAH_box_helicase_dom"/>
</dbReference>
<dbReference type="GO" id="GO:0003724">
    <property type="term" value="F:RNA helicase activity"/>
    <property type="evidence" value="ECO:0007669"/>
    <property type="project" value="UniProtKB-EC"/>
</dbReference>
<evidence type="ECO:0000259" key="15">
    <source>
        <dbReference type="PROSITE" id="PS51194"/>
    </source>
</evidence>
<organism evidence="17 18">
    <name type="scientific">Dimorphilus gyrociliatus</name>
    <dbReference type="NCBI Taxonomy" id="2664684"/>
    <lineage>
        <taxon>Eukaryota</taxon>
        <taxon>Metazoa</taxon>
        <taxon>Spiralia</taxon>
        <taxon>Lophotrochozoa</taxon>
        <taxon>Annelida</taxon>
        <taxon>Polychaeta</taxon>
        <taxon>Polychaeta incertae sedis</taxon>
        <taxon>Dinophilidae</taxon>
        <taxon>Dimorphilus</taxon>
    </lineage>
</organism>
<dbReference type="EC" id="3.6.4.13" evidence="3"/>
<dbReference type="Proteomes" id="UP000549394">
    <property type="component" value="Unassembled WGS sequence"/>
</dbReference>
<evidence type="ECO:0000256" key="8">
    <source>
        <dbReference type="ARBA" id="ARBA00022884"/>
    </source>
</evidence>
<feature type="short sequence motif" description="Q motif" evidence="11">
    <location>
        <begin position="67"/>
        <end position="95"/>
    </location>
</feature>
<keyword evidence="9" id="KW-0539">Nucleus</keyword>
<dbReference type="FunFam" id="3.40.50.300:FF:000865">
    <property type="entry name" value="ATP-dependent RNA helicase DDX54"/>
    <property type="match status" value="1"/>
</dbReference>
<dbReference type="CDD" id="cd17959">
    <property type="entry name" value="DEADc_DDX54"/>
    <property type="match status" value="1"/>
</dbReference>
<feature type="domain" description="Helicase C-terminal" evidence="15">
    <location>
        <begin position="300"/>
        <end position="446"/>
    </location>
</feature>
<evidence type="ECO:0000313" key="17">
    <source>
        <dbReference type="EMBL" id="CAD5124443.1"/>
    </source>
</evidence>
<dbReference type="GO" id="GO:0005524">
    <property type="term" value="F:ATP binding"/>
    <property type="evidence" value="ECO:0007669"/>
    <property type="project" value="UniProtKB-KW"/>
</dbReference>
<dbReference type="InterPro" id="IPR027417">
    <property type="entry name" value="P-loop_NTPase"/>
</dbReference>
<comment type="similarity">
    <text evidence="2">Belongs to the DEAD box helicase family. DDX54/DBP10 subfamily.</text>
</comment>
<evidence type="ECO:0000313" key="18">
    <source>
        <dbReference type="Proteomes" id="UP000549394"/>
    </source>
</evidence>
<dbReference type="InterPro" id="IPR014001">
    <property type="entry name" value="Helicase_ATP-bd"/>
</dbReference>
<evidence type="ECO:0000256" key="3">
    <source>
        <dbReference type="ARBA" id="ARBA00012552"/>
    </source>
</evidence>
<dbReference type="Pfam" id="PF00271">
    <property type="entry name" value="Helicase_C"/>
    <property type="match status" value="1"/>
</dbReference>
<dbReference type="GO" id="GO:0003723">
    <property type="term" value="F:RNA binding"/>
    <property type="evidence" value="ECO:0007669"/>
    <property type="project" value="UniProtKB-KW"/>
</dbReference>
<dbReference type="Gene3D" id="3.40.50.300">
    <property type="entry name" value="P-loop containing nucleotide triphosphate hydrolases"/>
    <property type="match status" value="2"/>
</dbReference>
<evidence type="ECO:0000256" key="12">
    <source>
        <dbReference type="RuleBase" id="RU000492"/>
    </source>
</evidence>
<dbReference type="GO" id="GO:0005829">
    <property type="term" value="C:cytosol"/>
    <property type="evidence" value="ECO:0007669"/>
    <property type="project" value="TreeGrafter"/>
</dbReference>
<dbReference type="GO" id="GO:0005730">
    <property type="term" value="C:nucleolus"/>
    <property type="evidence" value="ECO:0007669"/>
    <property type="project" value="UniProtKB-SubCell"/>
</dbReference>
<feature type="domain" description="Helicase ATP-binding" evidence="14">
    <location>
        <begin position="98"/>
        <end position="270"/>
    </location>
</feature>
<keyword evidence="6 12" id="KW-0347">Helicase</keyword>
<sequence length="517" mass="58719">MASNMRRIKKRKRNNEESEENFTVVKQDKIFNLNQNITEEEDEDESVVTSDIRKNIRNQNRKMKKSGGFQAMGLSRGVFKGLIRKGYKVPTPIQRKTIPLILDGKDVVAMARTGSGKTAAFLLPMFEKLKATSAKAGARGLILSPTRELALQTLQFTKELGKFTGLKAAVILGGDSMEEQFSVIHQNPDVIIATPGRFMHVCVEMELKLNSIEYVVFDEADRLFEMGFAEQLKEILARLPEDRQTLLFSATLPKILAEFAKAGLHEPTLVRLDVETKLSENLQTSYYQCRPDDKEAVLLYLVQEVVKPSEQCVIFVATRHHVEYLNMILREAGLKVSYTYSSLDPAARKIEVAKFRARKTNFLVVTDLAARGIDIPTLDHVINYNFPGKSKLFIHRVGRVARAGRSGWAHSLVAPEEMPYVLDLHLFLGKPLKLYQGGKEEENVMGTVPQTIIDEWDQSVRRWNEKTDIENMKNVTINAYKHYVRTRPQPSGESIKRMKELLDVTICHHPIFGMITL</sequence>
<dbReference type="PROSITE" id="PS00039">
    <property type="entry name" value="DEAD_ATP_HELICASE"/>
    <property type="match status" value="1"/>
</dbReference>
<accession>A0A7I8W7Y5</accession>
<keyword evidence="4 12" id="KW-0547">Nucleotide-binding</keyword>
<evidence type="ECO:0000259" key="16">
    <source>
        <dbReference type="PROSITE" id="PS51195"/>
    </source>
</evidence>
<keyword evidence="7 12" id="KW-0067">ATP-binding</keyword>
<dbReference type="CDD" id="cd18787">
    <property type="entry name" value="SF2_C_DEAD"/>
    <property type="match status" value="1"/>
</dbReference>
<reference evidence="17 18" key="1">
    <citation type="submission" date="2020-08" db="EMBL/GenBank/DDBJ databases">
        <authorList>
            <person name="Hejnol A."/>
        </authorList>
    </citation>
    <scope>NUCLEOTIDE SEQUENCE [LARGE SCALE GENOMIC DNA]</scope>
</reference>
<keyword evidence="8" id="KW-0694">RNA-binding</keyword>
<dbReference type="PROSITE" id="PS51195">
    <property type="entry name" value="Q_MOTIF"/>
    <property type="match status" value="1"/>
</dbReference>
<comment type="catalytic activity">
    <reaction evidence="10">
        <text>ATP + H2O = ADP + phosphate + H(+)</text>
        <dbReference type="Rhea" id="RHEA:13065"/>
        <dbReference type="ChEBI" id="CHEBI:15377"/>
        <dbReference type="ChEBI" id="CHEBI:15378"/>
        <dbReference type="ChEBI" id="CHEBI:30616"/>
        <dbReference type="ChEBI" id="CHEBI:43474"/>
        <dbReference type="ChEBI" id="CHEBI:456216"/>
        <dbReference type="EC" id="3.6.4.13"/>
    </reaction>
</comment>
<keyword evidence="18" id="KW-1185">Reference proteome</keyword>
<comment type="subcellular location">
    <subcellularLocation>
        <location evidence="1">Nucleus</location>
        <location evidence="1">Nucleolus</location>
    </subcellularLocation>
</comment>
<evidence type="ECO:0000256" key="7">
    <source>
        <dbReference type="ARBA" id="ARBA00022840"/>
    </source>
</evidence>
<dbReference type="GO" id="GO:0016787">
    <property type="term" value="F:hydrolase activity"/>
    <property type="evidence" value="ECO:0007669"/>
    <property type="project" value="UniProtKB-KW"/>
</dbReference>
<dbReference type="Pfam" id="PF00270">
    <property type="entry name" value="DEAD"/>
    <property type="match status" value="1"/>
</dbReference>
<dbReference type="SUPFAM" id="SSF52540">
    <property type="entry name" value="P-loop containing nucleoside triphosphate hydrolases"/>
    <property type="match status" value="1"/>
</dbReference>
<dbReference type="EMBL" id="CAJFCJ010000021">
    <property type="protein sequence ID" value="CAD5124443.1"/>
    <property type="molecule type" value="Genomic_DNA"/>
</dbReference>
<evidence type="ECO:0000256" key="13">
    <source>
        <dbReference type="SAM" id="MobiDB-lite"/>
    </source>
</evidence>
<evidence type="ECO:0000256" key="2">
    <source>
        <dbReference type="ARBA" id="ARBA00010379"/>
    </source>
</evidence>
<dbReference type="PROSITE" id="PS51194">
    <property type="entry name" value="HELICASE_CTER"/>
    <property type="match status" value="1"/>
</dbReference>
<feature type="compositionally biased region" description="Basic residues" evidence="13">
    <location>
        <begin position="1"/>
        <end position="13"/>
    </location>
</feature>
<dbReference type="InterPro" id="IPR001650">
    <property type="entry name" value="Helicase_C-like"/>
</dbReference>
<dbReference type="PANTHER" id="PTHR47959">
    <property type="entry name" value="ATP-DEPENDENT RNA HELICASE RHLE-RELATED"/>
    <property type="match status" value="1"/>
</dbReference>
<dbReference type="InterPro" id="IPR050079">
    <property type="entry name" value="DEAD_box_RNA_helicase"/>
</dbReference>
<dbReference type="SMART" id="SM00490">
    <property type="entry name" value="HELICc"/>
    <property type="match status" value="1"/>
</dbReference>
<evidence type="ECO:0000259" key="14">
    <source>
        <dbReference type="PROSITE" id="PS51192"/>
    </source>
</evidence>
<protein>
    <recommendedName>
        <fullName evidence="3">RNA helicase</fullName>
        <ecNumber evidence="3">3.6.4.13</ecNumber>
    </recommendedName>
</protein>
<evidence type="ECO:0000256" key="5">
    <source>
        <dbReference type="ARBA" id="ARBA00022801"/>
    </source>
</evidence>
<gene>
    <name evidence="17" type="ORF">DGYR_LOCUS11985</name>
</gene>
<dbReference type="OrthoDB" id="10261375at2759"/>
<dbReference type="InterPro" id="IPR033517">
    <property type="entry name" value="DDX54/DBP10_DEAD-box_helicase"/>
</dbReference>
<evidence type="ECO:0000256" key="11">
    <source>
        <dbReference type="PROSITE-ProRule" id="PRU00552"/>
    </source>
</evidence>
<feature type="region of interest" description="Disordered" evidence="13">
    <location>
        <begin position="1"/>
        <end position="21"/>
    </location>
</feature>
<evidence type="ECO:0000256" key="6">
    <source>
        <dbReference type="ARBA" id="ARBA00022806"/>
    </source>
</evidence>
<evidence type="ECO:0000256" key="4">
    <source>
        <dbReference type="ARBA" id="ARBA00022741"/>
    </source>
</evidence>
<dbReference type="AlphaFoldDB" id="A0A7I8W7Y5"/>
<dbReference type="PANTHER" id="PTHR47959:SF8">
    <property type="entry name" value="RNA HELICASE"/>
    <property type="match status" value="1"/>
</dbReference>
<dbReference type="PROSITE" id="PS51192">
    <property type="entry name" value="HELICASE_ATP_BIND_1"/>
    <property type="match status" value="1"/>
</dbReference>
<dbReference type="InterPro" id="IPR014014">
    <property type="entry name" value="RNA_helicase_DEAD_Q_motif"/>
</dbReference>
<keyword evidence="5 12" id="KW-0378">Hydrolase</keyword>
<evidence type="ECO:0000256" key="9">
    <source>
        <dbReference type="ARBA" id="ARBA00023242"/>
    </source>
</evidence>
<evidence type="ECO:0000256" key="10">
    <source>
        <dbReference type="ARBA" id="ARBA00047984"/>
    </source>
</evidence>
<dbReference type="InterPro" id="IPR000629">
    <property type="entry name" value="RNA-helicase_DEAD-box_CS"/>
</dbReference>
<name>A0A7I8W7Y5_9ANNE</name>
<dbReference type="SMART" id="SM00487">
    <property type="entry name" value="DEXDc"/>
    <property type="match status" value="1"/>
</dbReference>